<dbReference type="Gene3D" id="2.60.120.260">
    <property type="entry name" value="Galactose-binding domain-like"/>
    <property type="match status" value="1"/>
</dbReference>
<proteinExistence type="predicted"/>
<organism evidence="1 2">
    <name type="scientific">Phanerochaete sordida</name>
    <dbReference type="NCBI Taxonomy" id="48140"/>
    <lineage>
        <taxon>Eukaryota</taxon>
        <taxon>Fungi</taxon>
        <taxon>Dikarya</taxon>
        <taxon>Basidiomycota</taxon>
        <taxon>Agaricomycotina</taxon>
        <taxon>Agaricomycetes</taxon>
        <taxon>Polyporales</taxon>
        <taxon>Phanerochaetaceae</taxon>
        <taxon>Phanerochaete</taxon>
    </lineage>
</organism>
<gene>
    <name evidence="1" type="ORF">PsYK624_054260</name>
</gene>
<reference evidence="1 2" key="1">
    <citation type="submission" date="2021-08" db="EMBL/GenBank/DDBJ databases">
        <title>Draft Genome Sequence of Phanerochaete sordida strain YK-624.</title>
        <authorList>
            <person name="Mori T."/>
            <person name="Dohra H."/>
            <person name="Suzuki T."/>
            <person name="Kawagishi H."/>
            <person name="Hirai H."/>
        </authorList>
    </citation>
    <scope>NUCLEOTIDE SEQUENCE [LARGE SCALE GENOMIC DNA]</scope>
    <source>
        <strain evidence="1 2">YK-624</strain>
    </source>
</reference>
<sequence length="228" mass="25529">MFILLRQYVAYAAQINVTVDDQGLDPITRGSIKYEGDWNLQPGCSVCTATPEPQIDGTWHDASFDVTSPSQLPTNATFVFTGTAIYVFGMVDNFNGIELVFYLDGESSPGYTSLPSTEQPYQLNQLYFEKHGLSNTEHVLKLQNGRLDTMQKSVVLFDYLVYTRDDGSALHSTLLSPIHGLFLRIDSASRKLYRTARVSAENVFHRAVFSNIRTDIHNAVLSIIHGLR</sequence>
<dbReference type="OrthoDB" id="3245657at2759"/>
<protein>
    <submittedName>
        <fullName evidence="1">Uncharacterized protein</fullName>
    </submittedName>
</protein>
<dbReference type="Proteomes" id="UP000703269">
    <property type="component" value="Unassembled WGS sequence"/>
</dbReference>
<dbReference type="AlphaFoldDB" id="A0A9P3G771"/>
<accession>A0A9P3G771</accession>
<comment type="caution">
    <text evidence="1">The sequence shown here is derived from an EMBL/GenBank/DDBJ whole genome shotgun (WGS) entry which is preliminary data.</text>
</comment>
<dbReference type="EMBL" id="BPQB01000012">
    <property type="protein sequence ID" value="GJE89327.1"/>
    <property type="molecule type" value="Genomic_DNA"/>
</dbReference>
<evidence type="ECO:0000313" key="2">
    <source>
        <dbReference type="Proteomes" id="UP000703269"/>
    </source>
</evidence>
<name>A0A9P3G771_9APHY</name>
<evidence type="ECO:0000313" key="1">
    <source>
        <dbReference type="EMBL" id="GJE89327.1"/>
    </source>
</evidence>
<keyword evidence="2" id="KW-1185">Reference proteome</keyword>